<proteinExistence type="predicted"/>
<feature type="region of interest" description="Disordered" evidence="1">
    <location>
        <begin position="50"/>
        <end position="73"/>
    </location>
</feature>
<evidence type="ECO:0000313" key="3">
    <source>
        <dbReference type="Proteomes" id="UP000625711"/>
    </source>
</evidence>
<gene>
    <name evidence="2" type="ORF">GWI33_015220</name>
</gene>
<dbReference type="EMBL" id="JAACXV010013876">
    <property type="protein sequence ID" value="KAF7271960.1"/>
    <property type="molecule type" value="Genomic_DNA"/>
</dbReference>
<dbReference type="Proteomes" id="UP000625711">
    <property type="component" value="Unassembled WGS sequence"/>
</dbReference>
<keyword evidence="3" id="KW-1185">Reference proteome</keyword>
<comment type="caution">
    <text evidence="2">The sequence shown here is derived from an EMBL/GenBank/DDBJ whole genome shotgun (WGS) entry which is preliminary data.</text>
</comment>
<evidence type="ECO:0000313" key="2">
    <source>
        <dbReference type="EMBL" id="KAF7271960.1"/>
    </source>
</evidence>
<organism evidence="2 3">
    <name type="scientific">Rhynchophorus ferrugineus</name>
    <name type="common">Red palm weevil</name>
    <name type="synonym">Curculio ferrugineus</name>
    <dbReference type="NCBI Taxonomy" id="354439"/>
    <lineage>
        <taxon>Eukaryota</taxon>
        <taxon>Metazoa</taxon>
        <taxon>Ecdysozoa</taxon>
        <taxon>Arthropoda</taxon>
        <taxon>Hexapoda</taxon>
        <taxon>Insecta</taxon>
        <taxon>Pterygota</taxon>
        <taxon>Neoptera</taxon>
        <taxon>Endopterygota</taxon>
        <taxon>Coleoptera</taxon>
        <taxon>Polyphaga</taxon>
        <taxon>Cucujiformia</taxon>
        <taxon>Curculionidae</taxon>
        <taxon>Dryophthorinae</taxon>
        <taxon>Rhynchophorus</taxon>
    </lineage>
</organism>
<feature type="compositionally biased region" description="Basic and acidic residues" evidence="1">
    <location>
        <begin position="58"/>
        <end position="73"/>
    </location>
</feature>
<evidence type="ECO:0000256" key="1">
    <source>
        <dbReference type="SAM" id="MobiDB-lite"/>
    </source>
</evidence>
<protein>
    <submittedName>
        <fullName evidence="2">Uncharacterized protein</fullName>
    </submittedName>
</protein>
<name>A0A834I5U0_RHYFE</name>
<accession>A0A834I5U0</accession>
<reference evidence="2" key="1">
    <citation type="submission" date="2020-08" db="EMBL/GenBank/DDBJ databases">
        <title>Genome sequencing and assembly of the red palm weevil Rhynchophorus ferrugineus.</title>
        <authorList>
            <person name="Dias G.B."/>
            <person name="Bergman C.M."/>
            <person name="Manee M."/>
        </authorList>
    </citation>
    <scope>NUCLEOTIDE SEQUENCE</scope>
    <source>
        <strain evidence="2">AA-2017</strain>
        <tissue evidence="2">Whole larva</tissue>
    </source>
</reference>
<sequence>MYLARCPAAWFGSEPVINRRVSISQANYSEVTFGIFWSGVGMKFSRYPGQSGGNKAGKMAERDGPGDADEERS</sequence>
<dbReference type="AlphaFoldDB" id="A0A834I5U0"/>